<reference evidence="2" key="2">
    <citation type="journal article" date="2015" name="Fish Shellfish Immunol.">
        <title>Early steps in the European eel (Anguilla anguilla)-Vibrio vulnificus interaction in the gills: Role of the RtxA13 toxin.</title>
        <authorList>
            <person name="Callol A."/>
            <person name="Pajuelo D."/>
            <person name="Ebbesson L."/>
            <person name="Teles M."/>
            <person name="MacKenzie S."/>
            <person name="Amaro C."/>
        </authorList>
    </citation>
    <scope>NUCLEOTIDE SEQUENCE</scope>
</reference>
<protein>
    <submittedName>
        <fullName evidence="2">Uncharacterized protein</fullName>
    </submittedName>
</protein>
<sequence>MSPVLCQQGSLICETETRRCSACVIFLSSVCHMTLLHGRALHTSYSGQGRGPRTSAKNSKRRP</sequence>
<reference evidence="2" key="1">
    <citation type="submission" date="2014-11" db="EMBL/GenBank/DDBJ databases">
        <authorList>
            <person name="Amaro Gonzalez C."/>
        </authorList>
    </citation>
    <scope>NUCLEOTIDE SEQUENCE</scope>
</reference>
<proteinExistence type="predicted"/>
<accession>A0A0E9RB30</accession>
<dbReference type="AlphaFoldDB" id="A0A0E9RB30"/>
<evidence type="ECO:0000256" key="1">
    <source>
        <dbReference type="SAM" id="MobiDB-lite"/>
    </source>
</evidence>
<organism evidence="2">
    <name type="scientific">Anguilla anguilla</name>
    <name type="common">European freshwater eel</name>
    <name type="synonym">Muraena anguilla</name>
    <dbReference type="NCBI Taxonomy" id="7936"/>
    <lineage>
        <taxon>Eukaryota</taxon>
        <taxon>Metazoa</taxon>
        <taxon>Chordata</taxon>
        <taxon>Craniata</taxon>
        <taxon>Vertebrata</taxon>
        <taxon>Euteleostomi</taxon>
        <taxon>Actinopterygii</taxon>
        <taxon>Neopterygii</taxon>
        <taxon>Teleostei</taxon>
        <taxon>Anguilliformes</taxon>
        <taxon>Anguillidae</taxon>
        <taxon>Anguilla</taxon>
    </lineage>
</organism>
<name>A0A0E9RB30_ANGAN</name>
<feature type="region of interest" description="Disordered" evidence="1">
    <location>
        <begin position="42"/>
        <end position="63"/>
    </location>
</feature>
<dbReference type="EMBL" id="GBXM01082580">
    <property type="protein sequence ID" value="JAH25997.1"/>
    <property type="molecule type" value="Transcribed_RNA"/>
</dbReference>
<evidence type="ECO:0000313" key="2">
    <source>
        <dbReference type="EMBL" id="JAH25997.1"/>
    </source>
</evidence>